<evidence type="ECO:0000313" key="1">
    <source>
        <dbReference type="EnsemblMetazoa" id="GAUT000582-PA"/>
    </source>
</evidence>
<proteinExistence type="predicted"/>
<dbReference type="VEuPathDB" id="VectorBase:GAUT000582"/>
<reference evidence="1" key="1">
    <citation type="submission" date="2020-05" db="UniProtKB">
        <authorList>
            <consortium name="EnsemblMetazoa"/>
        </authorList>
    </citation>
    <scope>IDENTIFICATION</scope>
    <source>
        <strain evidence="1">TTRI</strain>
    </source>
</reference>
<dbReference type="AlphaFoldDB" id="A0A1A9UD72"/>
<name>A0A1A9UD72_GLOAU</name>
<dbReference type="EnsemblMetazoa" id="GAUT000582-RA">
    <property type="protein sequence ID" value="GAUT000582-PA"/>
    <property type="gene ID" value="GAUT000582"/>
</dbReference>
<organism evidence="1 2">
    <name type="scientific">Glossina austeni</name>
    <name type="common">Savannah tsetse fly</name>
    <dbReference type="NCBI Taxonomy" id="7395"/>
    <lineage>
        <taxon>Eukaryota</taxon>
        <taxon>Metazoa</taxon>
        <taxon>Ecdysozoa</taxon>
        <taxon>Arthropoda</taxon>
        <taxon>Hexapoda</taxon>
        <taxon>Insecta</taxon>
        <taxon>Pterygota</taxon>
        <taxon>Neoptera</taxon>
        <taxon>Endopterygota</taxon>
        <taxon>Diptera</taxon>
        <taxon>Brachycera</taxon>
        <taxon>Muscomorpha</taxon>
        <taxon>Hippoboscoidea</taxon>
        <taxon>Glossinidae</taxon>
        <taxon>Glossina</taxon>
    </lineage>
</organism>
<dbReference type="Proteomes" id="UP000078200">
    <property type="component" value="Unassembled WGS sequence"/>
</dbReference>
<keyword evidence="2" id="KW-1185">Reference proteome</keyword>
<accession>A0A1A9UD72</accession>
<evidence type="ECO:0000313" key="2">
    <source>
        <dbReference type="Proteomes" id="UP000078200"/>
    </source>
</evidence>
<protein>
    <submittedName>
        <fullName evidence="1">Uncharacterized protein</fullName>
    </submittedName>
</protein>
<sequence>MLSNASRVSYTEAIKSTPNIAPVECNESATPSSYASFGASHNYAIDLSRRLQWNTDRTLLLYEQCPLLVHLLTLESRRLVLGTGFLVELSQGDILSPASDTFSFVAV</sequence>